<name>A0A9X2U8X8_9BACT</name>
<dbReference type="Gene3D" id="3.40.50.300">
    <property type="entry name" value="P-loop containing nucleotide triphosphate hydrolases"/>
    <property type="match status" value="1"/>
</dbReference>
<keyword evidence="4 5" id="KW-0418">Kinase</keyword>
<dbReference type="InterPro" id="IPR000850">
    <property type="entry name" value="Adenylat/UMP-CMP_kin"/>
</dbReference>
<feature type="binding site" evidence="5">
    <location>
        <begin position="135"/>
        <end position="136"/>
    </location>
    <ligand>
        <name>ATP</name>
        <dbReference type="ChEBI" id="CHEBI:30616"/>
    </ligand>
</feature>
<protein>
    <recommendedName>
        <fullName evidence="5 7">Adenylate kinase</fullName>
        <shortName evidence="5">AK</shortName>
        <ecNumber evidence="5 7">2.7.4.3</ecNumber>
    </recommendedName>
    <alternativeName>
        <fullName evidence="5">ATP-AMP transphosphorylase</fullName>
    </alternativeName>
    <alternativeName>
        <fullName evidence="5">ATP:AMP phosphotransferase</fullName>
    </alternativeName>
    <alternativeName>
        <fullName evidence="5">Adenylate monophosphate kinase</fullName>
    </alternativeName>
</protein>
<keyword evidence="3 5" id="KW-0547">Nucleotide-binding</keyword>
<proteinExistence type="inferred from homology"/>
<dbReference type="PRINTS" id="PR00094">
    <property type="entry name" value="ADENYLTKNASE"/>
</dbReference>
<evidence type="ECO:0000256" key="5">
    <source>
        <dbReference type="HAMAP-Rule" id="MF_00235"/>
    </source>
</evidence>
<organism evidence="9 10">
    <name type="scientific">Salinibacter ruber</name>
    <dbReference type="NCBI Taxonomy" id="146919"/>
    <lineage>
        <taxon>Bacteria</taxon>
        <taxon>Pseudomonadati</taxon>
        <taxon>Rhodothermota</taxon>
        <taxon>Rhodothermia</taxon>
        <taxon>Rhodothermales</taxon>
        <taxon>Salinibacteraceae</taxon>
        <taxon>Salinibacter</taxon>
    </lineage>
</organism>
<gene>
    <name evidence="5" type="primary">adk</name>
    <name evidence="9" type="ORF">GGP83_001993</name>
</gene>
<dbReference type="Pfam" id="PF00406">
    <property type="entry name" value="ADK"/>
    <property type="match status" value="1"/>
</dbReference>
<feature type="binding site" evidence="5">
    <location>
        <position position="91"/>
    </location>
    <ligand>
        <name>AMP</name>
        <dbReference type="ChEBI" id="CHEBI:456215"/>
    </ligand>
</feature>
<feature type="binding site" evidence="5">
    <location>
        <position position="126"/>
    </location>
    <ligand>
        <name>ATP</name>
        <dbReference type="ChEBI" id="CHEBI:30616"/>
    </ligand>
</feature>
<dbReference type="NCBIfam" id="TIGR01351">
    <property type="entry name" value="adk"/>
    <property type="match status" value="1"/>
</dbReference>
<dbReference type="GO" id="GO:0005737">
    <property type="term" value="C:cytoplasm"/>
    <property type="evidence" value="ECO:0007669"/>
    <property type="project" value="UniProtKB-SubCell"/>
</dbReference>
<feature type="binding site" evidence="5">
    <location>
        <begin position="57"/>
        <end position="59"/>
    </location>
    <ligand>
        <name>AMP</name>
        <dbReference type="ChEBI" id="CHEBI:456215"/>
    </ligand>
</feature>
<evidence type="ECO:0000256" key="4">
    <source>
        <dbReference type="ARBA" id="ARBA00022777"/>
    </source>
</evidence>
<feature type="binding site" evidence="5">
    <location>
        <position position="36"/>
    </location>
    <ligand>
        <name>AMP</name>
        <dbReference type="ChEBI" id="CHEBI:456215"/>
    </ligand>
</feature>
<comment type="caution">
    <text evidence="5">Lacks conserved residue(s) required for the propagation of feature annotation.</text>
</comment>
<comment type="catalytic activity">
    <reaction evidence="5 7">
        <text>AMP + ATP = 2 ADP</text>
        <dbReference type="Rhea" id="RHEA:12973"/>
        <dbReference type="ChEBI" id="CHEBI:30616"/>
        <dbReference type="ChEBI" id="CHEBI:456215"/>
        <dbReference type="ChEBI" id="CHEBI:456216"/>
        <dbReference type="EC" id="2.7.4.3"/>
    </reaction>
</comment>
<feature type="binding site" evidence="5">
    <location>
        <position position="31"/>
    </location>
    <ligand>
        <name>AMP</name>
        <dbReference type="ChEBI" id="CHEBI:456215"/>
    </ligand>
</feature>
<feature type="binding site" evidence="5">
    <location>
        <position position="166"/>
    </location>
    <ligand>
        <name>AMP</name>
        <dbReference type="ChEBI" id="CHEBI:456215"/>
    </ligand>
</feature>
<dbReference type="EC" id="2.7.4.3" evidence="5 7"/>
<dbReference type="GO" id="GO:0004017">
    <property type="term" value="F:AMP kinase activity"/>
    <property type="evidence" value="ECO:0007669"/>
    <property type="project" value="UniProtKB-UniRule"/>
</dbReference>
<evidence type="ECO:0000313" key="10">
    <source>
        <dbReference type="Proteomes" id="UP001155010"/>
    </source>
</evidence>
<evidence type="ECO:0000256" key="3">
    <source>
        <dbReference type="ARBA" id="ARBA00022741"/>
    </source>
</evidence>
<evidence type="ECO:0000256" key="7">
    <source>
        <dbReference type="RuleBase" id="RU003331"/>
    </source>
</evidence>
<evidence type="ECO:0000313" key="9">
    <source>
        <dbReference type="EMBL" id="MCS3952037.1"/>
    </source>
</evidence>
<dbReference type="RefSeq" id="WP_118826813.1">
    <property type="nucleotide sequence ID" value="NZ_CP030369.1"/>
</dbReference>
<dbReference type="PROSITE" id="PS00113">
    <property type="entry name" value="ADENYLATE_KINASE"/>
    <property type="match status" value="1"/>
</dbReference>
<dbReference type="NCBIfam" id="NF001381">
    <property type="entry name" value="PRK00279.1-3"/>
    <property type="match status" value="1"/>
</dbReference>
<feature type="binding site" evidence="5">
    <location>
        <position position="194"/>
    </location>
    <ligand>
        <name>ATP</name>
        <dbReference type="ChEBI" id="CHEBI:30616"/>
    </ligand>
</feature>
<dbReference type="InterPro" id="IPR027417">
    <property type="entry name" value="P-loop_NTPase"/>
</dbReference>
<comment type="caution">
    <text evidence="9">The sequence shown here is derived from an EMBL/GenBank/DDBJ whole genome shotgun (WGS) entry which is preliminary data.</text>
</comment>
<feature type="binding site" evidence="5">
    <location>
        <begin position="84"/>
        <end position="87"/>
    </location>
    <ligand>
        <name>AMP</name>
        <dbReference type="ChEBI" id="CHEBI:456215"/>
    </ligand>
</feature>
<sequence length="212" mass="23823">MRLIIFGPPGAGKGTQAGLLEERHGITQISTGDILREAMAQETELGQKAKSYIDAGELVPDALVRDLAEQAIADEGHDDFMLDGYPRTDQQAEWLTEFLESNETPLDGVLSMKVPDDVLVRRLSRRRVHEETGETYHLDHDPPPEDVDPDRIVQRSDDEPETIQNRLDVYREETAPLATYYEERDLLVPVDGTGGIEEVFGRIEEALDALER</sequence>
<comment type="function">
    <text evidence="5">Catalyzes the reversible transfer of the terminal phosphate group between ATP and AMP. Plays an important role in cellular energy homeostasis and in adenine nucleotide metabolism.</text>
</comment>
<comment type="domain">
    <text evidence="5">Consists of three domains, a large central CORE domain and two small peripheral domains, NMPbind and LID, which undergo movements during catalysis. The LID domain closes over the site of phosphoryl transfer upon ATP binding. Assembling and dissambling the active center during each catalytic cycle provides an effective means to prevent ATP hydrolysis.</text>
</comment>
<dbReference type="Proteomes" id="UP001155010">
    <property type="component" value="Unassembled WGS sequence"/>
</dbReference>
<feature type="binding site" evidence="5">
    <location>
        <begin position="10"/>
        <end position="15"/>
    </location>
    <ligand>
        <name>ATP</name>
        <dbReference type="ChEBI" id="CHEBI:30616"/>
    </ligand>
</feature>
<comment type="subunit">
    <text evidence="5 7">Monomer.</text>
</comment>
<feature type="region of interest" description="NMP" evidence="5">
    <location>
        <begin position="30"/>
        <end position="59"/>
    </location>
</feature>
<comment type="similarity">
    <text evidence="5 6">Belongs to the adenylate kinase family.</text>
</comment>
<dbReference type="InterPro" id="IPR006259">
    <property type="entry name" value="Adenyl_kin_sub"/>
</dbReference>
<dbReference type="EMBL" id="JANUBB010000007">
    <property type="protein sequence ID" value="MCS3952037.1"/>
    <property type="molecule type" value="Genomic_DNA"/>
</dbReference>
<dbReference type="CDD" id="cd01428">
    <property type="entry name" value="ADK"/>
    <property type="match status" value="1"/>
</dbReference>
<evidence type="ECO:0000256" key="6">
    <source>
        <dbReference type="RuleBase" id="RU003330"/>
    </source>
</evidence>
<accession>A0A9X2U8X8</accession>
<dbReference type="AlphaFoldDB" id="A0A9X2U8X8"/>
<evidence type="ECO:0000256" key="8">
    <source>
        <dbReference type="SAM" id="MobiDB-lite"/>
    </source>
</evidence>
<dbReference type="HAMAP" id="MF_00235">
    <property type="entry name" value="Adenylate_kinase_Adk"/>
    <property type="match status" value="1"/>
</dbReference>
<dbReference type="GO" id="GO:0044209">
    <property type="term" value="P:AMP salvage"/>
    <property type="evidence" value="ECO:0007669"/>
    <property type="project" value="UniProtKB-UniRule"/>
</dbReference>
<dbReference type="SUPFAM" id="SSF52540">
    <property type="entry name" value="P-loop containing nucleoside triphosphate hydrolases"/>
    <property type="match status" value="1"/>
</dbReference>
<evidence type="ECO:0000256" key="1">
    <source>
        <dbReference type="ARBA" id="ARBA00022679"/>
    </source>
</evidence>
<evidence type="ECO:0000256" key="2">
    <source>
        <dbReference type="ARBA" id="ARBA00022727"/>
    </source>
</evidence>
<dbReference type="GO" id="GO:0005524">
    <property type="term" value="F:ATP binding"/>
    <property type="evidence" value="ECO:0007669"/>
    <property type="project" value="UniProtKB-UniRule"/>
</dbReference>
<keyword evidence="1 5" id="KW-0808">Transferase</keyword>
<comment type="subcellular location">
    <subcellularLocation>
        <location evidence="5 7">Cytoplasm</location>
    </subcellularLocation>
</comment>
<comment type="pathway">
    <text evidence="5">Purine metabolism; AMP biosynthesis via salvage pathway; AMP from ADP: step 1/1.</text>
</comment>
<feature type="region of interest" description="Disordered" evidence="8">
    <location>
        <begin position="130"/>
        <end position="149"/>
    </location>
</feature>
<keyword evidence="5" id="KW-0963">Cytoplasm</keyword>
<dbReference type="PANTHER" id="PTHR23359">
    <property type="entry name" value="NUCLEOTIDE KINASE"/>
    <property type="match status" value="1"/>
</dbReference>
<dbReference type="FunFam" id="3.40.50.300:FF:000106">
    <property type="entry name" value="Adenylate kinase mitochondrial"/>
    <property type="match status" value="1"/>
</dbReference>
<dbReference type="InterPro" id="IPR033690">
    <property type="entry name" value="Adenylat_kinase_CS"/>
</dbReference>
<dbReference type="NCBIfam" id="NF011100">
    <property type="entry name" value="PRK14527.1"/>
    <property type="match status" value="1"/>
</dbReference>
<keyword evidence="2 5" id="KW-0545">Nucleotide biosynthesis</keyword>
<keyword evidence="5 7" id="KW-0067">ATP-binding</keyword>
<dbReference type="SUPFAM" id="SSF57774">
    <property type="entry name" value="Microbial and mitochondrial ADK, insert 'zinc finger' domain"/>
    <property type="match status" value="1"/>
</dbReference>
<dbReference type="InterPro" id="IPR036193">
    <property type="entry name" value="ADK_active_lid_dom_sf"/>
</dbReference>
<reference evidence="9" key="1">
    <citation type="submission" date="2022-08" db="EMBL/GenBank/DDBJ databases">
        <title>Genomic Encyclopedia of Type Strains, Phase V (KMG-V): Genome sequencing to study the core and pangenomes of soil and plant-associated prokaryotes.</title>
        <authorList>
            <person name="Whitman W."/>
        </authorList>
    </citation>
    <scope>NUCLEOTIDE SEQUENCE</scope>
    <source>
        <strain evidence="9">SP2017</strain>
    </source>
</reference>
<feature type="binding site" evidence="5">
    <location>
        <position position="155"/>
    </location>
    <ligand>
        <name>AMP</name>
        <dbReference type="ChEBI" id="CHEBI:456215"/>
    </ligand>
</feature>